<dbReference type="PANTHER" id="PTHR45911">
    <property type="entry name" value="C2 DOMAIN-CONTAINING PROTEIN"/>
    <property type="match status" value="1"/>
</dbReference>
<dbReference type="VEuPathDB" id="AmoebaDB:EDI_188060"/>
<organism evidence="5">
    <name type="scientific">Entamoeba dispar (strain ATCC PRA-260 / SAW760)</name>
    <dbReference type="NCBI Taxonomy" id="370354"/>
    <lineage>
        <taxon>Eukaryota</taxon>
        <taxon>Amoebozoa</taxon>
        <taxon>Evosea</taxon>
        <taxon>Archamoebae</taxon>
        <taxon>Mastigamoebida</taxon>
        <taxon>Entamoebidae</taxon>
        <taxon>Entamoeba</taxon>
    </lineage>
</organism>
<proteinExistence type="predicted"/>
<dbReference type="Proteomes" id="UP000008076">
    <property type="component" value="Unassembled WGS sequence"/>
</dbReference>
<dbReference type="GeneID" id="5885366"/>
<protein>
    <recommendedName>
        <fullName evidence="3">C2 domain-containing protein</fullName>
    </recommendedName>
</protein>
<feature type="domain" description="C2" evidence="3">
    <location>
        <begin position="1"/>
        <end position="100"/>
    </location>
</feature>
<dbReference type="CDD" id="cd00030">
    <property type="entry name" value="C2"/>
    <property type="match status" value="1"/>
</dbReference>
<dbReference type="SUPFAM" id="SSF49562">
    <property type="entry name" value="C2 domain (Calcium/lipid-binding domain, CaLB)"/>
    <property type="match status" value="1"/>
</dbReference>
<dbReference type="EMBL" id="DS550329">
    <property type="protein sequence ID" value="EDR23390.1"/>
    <property type="molecule type" value="Genomic_DNA"/>
</dbReference>
<dbReference type="GO" id="GO:0016020">
    <property type="term" value="C:membrane"/>
    <property type="evidence" value="ECO:0007669"/>
    <property type="project" value="TreeGrafter"/>
</dbReference>
<accession>B0EQ06</accession>
<evidence type="ECO:0000256" key="1">
    <source>
        <dbReference type="ARBA" id="ARBA00022723"/>
    </source>
</evidence>
<dbReference type="PROSITE" id="PS50004">
    <property type="entry name" value="C2"/>
    <property type="match status" value="1"/>
</dbReference>
<keyword evidence="2" id="KW-0106">Calcium</keyword>
<dbReference type="InterPro" id="IPR000008">
    <property type="entry name" value="C2_dom"/>
</dbReference>
<dbReference type="PANTHER" id="PTHR45911:SF4">
    <property type="entry name" value="MULTIPLE C2 AND TRANSMEMBRANE DOMAIN-CONTAINING PROTEIN"/>
    <property type="match status" value="1"/>
</dbReference>
<keyword evidence="5" id="KW-1185">Reference proteome</keyword>
<evidence type="ECO:0000259" key="3">
    <source>
        <dbReference type="PROSITE" id="PS50004"/>
    </source>
</evidence>
<sequence length="209" mass="22223">MIKIELKIIEAKNLKGSDFCGLSSDPYCKVISRQCTQQTHVCKMTRNPSWNKSFNMDVAIGEDLRFEVYDYDNFGKNDNLGSTHYRVLGGSPGQVVDTWLGLSKKGEIHIQIIYGLTVGAPVHGCPPPMRGCPPPMGAYPPPPMGGCPPPPMGVYPPPPMGGCPPPMPGPGGYPMSGPGGYPMGGCPPPMPGPGGYPMGGCPPPYYNPF</sequence>
<dbReference type="RefSeq" id="XP_001740206.1">
    <property type="nucleotide sequence ID" value="XM_001740154.1"/>
</dbReference>
<dbReference type="AlphaFoldDB" id="B0EQ06"/>
<dbReference type="Gene3D" id="2.60.40.150">
    <property type="entry name" value="C2 domain"/>
    <property type="match status" value="1"/>
</dbReference>
<evidence type="ECO:0000256" key="2">
    <source>
        <dbReference type="ARBA" id="ARBA00022837"/>
    </source>
</evidence>
<keyword evidence="1" id="KW-0479">Metal-binding</keyword>
<dbReference type="Pfam" id="PF00168">
    <property type="entry name" value="C2"/>
    <property type="match status" value="1"/>
</dbReference>
<dbReference type="OMA" id="CAGTSIY"/>
<evidence type="ECO:0000313" key="4">
    <source>
        <dbReference type="EMBL" id="EDR23390.1"/>
    </source>
</evidence>
<dbReference type="OrthoDB" id="19392at2759"/>
<gene>
    <name evidence="4" type="ORF">EDI_188060</name>
</gene>
<dbReference type="InterPro" id="IPR035892">
    <property type="entry name" value="C2_domain_sf"/>
</dbReference>
<dbReference type="SMART" id="SM00239">
    <property type="entry name" value="C2"/>
    <property type="match status" value="1"/>
</dbReference>
<dbReference type="eggNOG" id="KOG1012">
    <property type="taxonomic scope" value="Eukaryota"/>
</dbReference>
<reference evidence="5" key="1">
    <citation type="submission" date="2007-12" db="EMBL/GenBank/DDBJ databases">
        <title>Annotation of Entamoeba dispar SAW760.</title>
        <authorList>
            <person name="Lorenzi H."/>
            <person name="Inman J."/>
            <person name="Schobel S."/>
            <person name="Amedeo P."/>
            <person name="Caler E."/>
        </authorList>
    </citation>
    <scope>NUCLEOTIDE SEQUENCE [LARGE SCALE GENOMIC DNA]</scope>
    <source>
        <strain evidence="5">ATCC PRA-260 / SAW760</strain>
    </source>
</reference>
<evidence type="ECO:0000313" key="5">
    <source>
        <dbReference type="Proteomes" id="UP000008076"/>
    </source>
</evidence>
<dbReference type="KEGG" id="edi:EDI_188060"/>
<dbReference type="GO" id="GO:0005509">
    <property type="term" value="F:calcium ion binding"/>
    <property type="evidence" value="ECO:0007669"/>
    <property type="project" value="TreeGrafter"/>
</dbReference>
<name>B0EQ06_ENTDS</name>